<keyword evidence="2" id="KW-0233">DNA recombination</keyword>
<dbReference type="Proteomes" id="UP000829291">
    <property type="component" value="Chromosome 1"/>
</dbReference>
<dbReference type="InterPro" id="IPR013762">
    <property type="entry name" value="Integrase-like_cat_sf"/>
</dbReference>
<evidence type="ECO:0000259" key="3">
    <source>
        <dbReference type="Pfam" id="PF00589"/>
    </source>
</evidence>
<name>A0ABM3GQP3_NEOLC</name>
<sequence>MALKCFASELYDCEILLRIDNTTAIAYVNRMGGVQYAALHGIAKEIWQWCECRKIWIFASYIASKENVEADRESRIKNIDTEWELSSWAYEKVISEFGKPKLDLFASRINAKCQAYCSWHRDPDALAIDAFMINWKSEYFYAFPPFALVLRFLRKVIADRACGIAIVPNWPSQPWFPIFMDLLVSPASITEITGFDCREIVGESYRRKKFSDSVIETLLASLAESTWKQYSGPIKLWANFCRETETDIYKASANRILEFLQMRYGSGASYGTLNATRSAISLISTNDMTNDRIISRFFKGIFRLRPTKPRYDETWDVGIGFEIRISDIIKTSRPGAFQSLLLLPYFREQPRLCIASTLKRYLEITKPLRGDCSNVLITSRKPFKSASTQTISRWIRSVLAKSGIGPEFTAHSTRHACTSAALAKGLDISAIRNTAGWSKDSQVFAEYYNRPIKSGRKDFAATVFS</sequence>
<evidence type="ECO:0000313" key="4">
    <source>
        <dbReference type="Proteomes" id="UP000829291"/>
    </source>
</evidence>
<dbReference type="GeneID" id="124296587"/>
<dbReference type="Pfam" id="PF00589">
    <property type="entry name" value="Phage_integrase"/>
    <property type="match status" value="1"/>
</dbReference>
<dbReference type="InterPro" id="IPR002104">
    <property type="entry name" value="Integrase_catalytic"/>
</dbReference>
<dbReference type="CDD" id="cd00397">
    <property type="entry name" value="DNA_BRE_C"/>
    <property type="match status" value="1"/>
</dbReference>
<gene>
    <name evidence="5" type="primary">LOC124296587</name>
</gene>
<dbReference type="InterPro" id="IPR010998">
    <property type="entry name" value="Integrase_recombinase_N"/>
</dbReference>
<evidence type="ECO:0000256" key="2">
    <source>
        <dbReference type="ARBA" id="ARBA00023172"/>
    </source>
</evidence>
<dbReference type="PANTHER" id="PTHR35617:SF3">
    <property type="entry name" value="CORE-BINDING (CB) DOMAIN-CONTAINING PROTEIN"/>
    <property type="match status" value="1"/>
</dbReference>
<proteinExistence type="predicted"/>
<dbReference type="Gene3D" id="1.10.150.130">
    <property type="match status" value="1"/>
</dbReference>
<feature type="domain" description="Tyr recombinase" evidence="3">
    <location>
        <begin position="355"/>
        <end position="449"/>
    </location>
</feature>
<reference evidence="5" key="1">
    <citation type="submission" date="2025-08" db="UniProtKB">
        <authorList>
            <consortium name="RefSeq"/>
        </authorList>
    </citation>
    <scope>IDENTIFICATION</scope>
    <source>
        <tissue evidence="5">Thorax and Abdomen</tissue>
    </source>
</reference>
<dbReference type="RefSeq" id="XP_046602576.1">
    <property type="nucleotide sequence ID" value="XM_046746620.1"/>
</dbReference>
<accession>A0ABM3GQP3</accession>
<dbReference type="Gene3D" id="1.10.443.10">
    <property type="entry name" value="Intergrase catalytic core"/>
    <property type="match status" value="1"/>
</dbReference>
<dbReference type="PANTHER" id="PTHR35617">
    <property type="entry name" value="PHAGE_INTEGRASE DOMAIN-CONTAINING PROTEIN"/>
    <property type="match status" value="1"/>
</dbReference>
<protein>
    <submittedName>
        <fullName evidence="5">Uncharacterized protein LOC124296587</fullName>
    </submittedName>
</protein>
<dbReference type="InterPro" id="IPR011010">
    <property type="entry name" value="DNA_brk_join_enz"/>
</dbReference>
<keyword evidence="4" id="KW-1185">Reference proteome</keyword>
<dbReference type="SUPFAM" id="SSF56349">
    <property type="entry name" value="DNA breaking-rejoining enzymes"/>
    <property type="match status" value="1"/>
</dbReference>
<evidence type="ECO:0000313" key="5">
    <source>
        <dbReference type="RefSeq" id="XP_046602576.1"/>
    </source>
</evidence>
<dbReference type="CDD" id="cd09275">
    <property type="entry name" value="RNase_HI_RT_DIRS1"/>
    <property type="match status" value="1"/>
</dbReference>
<organism evidence="4 5">
    <name type="scientific">Neodiprion lecontei</name>
    <name type="common">Redheaded pine sawfly</name>
    <dbReference type="NCBI Taxonomy" id="441921"/>
    <lineage>
        <taxon>Eukaryota</taxon>
        <taxon>Metazoa</taxon>
        <taxon>Ecdysozoa</taxon>
        <taxon>Arthropoda</taxon>
        <taxon>Hexapoda</taxon>
        <taxon>Insecta</taxon>
        <taxon>Pterygota</taxon>
        <taxon>Neoptera</taxon>
        <taxon>Endopterygota</taxon>
        <taxon>Hymenoptera</taxon>
        <taxon>Tenthredinoidea</taxon>
        <taxon>Diprionidae</taxon>
        <taxon>Diprioninae</taxon>
        <taxon>Neodiprion</taxon>
    </lineage>
</organism>
<keyword evidence="1" id="KW-0238">DNA-binding</keyword>
<evidence type="ECO:0000256" key="1">
    <source>
        <dbReference type="ARBA" id="ARBA00023125"/>
    </source>
</evidence>